<keyword evidence="3" id="KW-1185">Reference proteome</keyword>
<dbReference type="InterPro" id="IPR027417">
    <property type="entry name" value="P-loop_NTPase"/>
</dbReference>
<dbReference type="PANTHER" id="PTHR40453:SF1">
    <property type="entry name" value="PROTEIN YOEF"/>
    <property type="match status" value="1"/>
</dbReference>
<reference evidence="2 3" key="1">
    <citation type="submission" date="2010-11" db="EMBL/GenBank/DDBJ databases">
        <title>Complete sequence of Halanaerobium sp. sapolanicus.</title>
        <authorList>
            <consortium name="US DOE Joint Genome Institute"/>
            <person name="Lucas S."/>
            <person name="Copeland A."/>
            <person name="Lapidus A."/>
            <person name="Cheng J.-F."/>
            <person name="Bruce D."/>
            <person name="Goodwin L."/>
            <person name="Pitluck S."/>
            <person name="Davenport K."/>
            <person name="Detter J.C."/>
            <person name="Han C."/>
            <person name="Tapia R."/>
            <person name="Land M."/>
            <person name="Hauser L."/>
            <person name="Jeffries C."/>
            <person name="Kyrpides N."/>
            <person name="Ivanova N."/>
            <person name="Mikhailova N."/>
            <person name="Begemann M.B."/>
            <person name="Mormile M.R."/>
            <person name="Wall J.D."/>
            <person name="Elias D.A."/>
            <person name="Woyke T."/>
        </authorList>
    </citation>
    <scope>NUCLEOTIDE SEQUENCE [LARGE SCALE GENOMIC DNA]</scope>
    <source>
        <strain evidence="3">sapolanicus</strain>
    </source>
</reference>
<dbReference type="Pfam" id="PF10662">
    <property type="entry name" value="PduV-EutP"/>
    <property type="match status" value="1"/>
</dbReference>
<evidence type="ECO:0000313" key="3">
    <source>
        <dbReference type="Proteomes" id="UP000007434"/>
    </source>
</evidence>
<accession>E4RMB5</accession>
<dbReference type="eggNOG" id="COG4917">
    <property type="taxonomic scope" value="Bacteria"/>
</dbReference>
<dbReference type="AlphaFoldDB" id="E4RMB5"/>
<proteinExistence type="inferred from homology"/>
<dbReference type="KEGG" id="has:Halsa_1002"/>
<dbReference type="RefSeq" id="WP_013405536.1">
    <property type="nucleotide sequence ID" value="NC_014654.1"/>
</dbReference>
<dbReference type="InterPro" id="IPR012381">
    <property type="entry name" value="EutP_PduV"/>
</dbReference>
<dbReference type="Gene3D" id="3.40.50.300">
    <property type="entry name" value="P-loop containing nucleotide triphosphate hydrolases"/>
    <property type="match status" value="1"/>
</dbReference>
<keyword evidence="1" id="KW-0547">Nucleotide-binding</keyword>
<evidence type="ECO:0000256" key="1">
    <source>
        <dbReference type="PIRNR" id="PIRNR036409"/>
    </source>
</evidence>
<dbReference type="OrthoDB" id="6179at2"/>
<dbReference type="EMBL" id="CP002304">
    <property type="protein sequence ID" value="ADQ14446.1"/>
    <property type="molecule type" value="Genomic_DNA"/>
</dbReference>
<dbReference type="HOGENOM" id="CLU_113298_2_0_9"/>
<dbReference type="NCBIfam" id="TIGR02528">
    <property type="entry name" value="EutP"/>
    <property type="match status" value="1"/>
</dbReference>
<evidence type="ECO:0000313" key="2">
    <source>
        <dbReference type="EMBL" id="ADQ14446.1"/>
    </source>
</evidence>
<gene>
    <name evidence="2" type="ordered locus">Halsa_1002</name>
</gene>
<dbReference type="PIRSF" id="PIRSF036409">
    <property type="entry name" value="EutP_PduV"/>
    <property type="match status" value="1"/>
</dbReference>
<dbReference type="PANTHER" id="PTHR40453">
    <property type="entry name" value="PROTEIN YOEF"/>
    <property type="match status" value="1"/>
</dbReference>
<sequence length="144" mass="15961">MQKVILMGGTKAGKTTLLEVLKGKEFREIDTRTQSLEFENKAIDTPGEYIENRHYYTALISAAQEAKVIALVADATADQYFFPPTFASIFSRPVIGIVTKIDDDEADVEYAKETLEMAGVSKIFLTSAVSREGLEELAEYLAEI</sequence>
<reference evidence="2 3" key="2">
    <citation type="journal article" date="2011" name="J. Bacteriol.">
        <title>Complete Genome Sequence of the Haloalkaliphilic, Hydrogen Producing Halanaerobium hydrogenoformans.</title>
        <authorList>
            <person name="Brown S.D."/>
            <person name="Begemann M.B."/>
            <person name="Mormile M.R."/>
            <person name="Wall J.D."/>
            <person name="Han C.S."/>
            <person name="Goodwin L.A."/>
            <person name="Pitluck S."/>
            <person name="Land M.L."/>
            <person name="Hauser L.J."/>
            <person name="Elias D.A."/>
        </authorList>
    </citation>
    <scope>NUCLEOTIDE SEQUENCE [LARGE SCALE GENOMIC DNA]</scope>
    <source>
        <strain evidence="3">sapolanicus</strain>
    </source>
</reference>
<protein>
    <submittedName>
        <fullName evidence="2">Ethanolamine utilization protein, EutP</fullName>
    </submittedName>
</protein>
<dbReference type="SUPFAM" id="SSF52540">
    <property type="entry name" value="P-loop containing nucleoside triphosphate hydrolases"/>
    <property type="match status" value="1"/>
</dbReference>
<dbReference type="GO" id="GO:0005524">
    <property type="term" value="F:ATP binding"/>
    <property type="evidence" value="ECO:0007669"/>
    <property type="project" value="UniProtKB-UniRule"/>
</dbReference>
<dbReference type="CDD" id="cd00882">
    <property type="entry name" value="Ras_like_GTPase"/>
    <property type="match status" value="1"/>
</dbReference>
<name>E4RMB5_HALHG</name>
<dbReference type="Proteomes" id="UP000007434">
    <property type="component" value="Chromosome"/>
</dbReference>
<comment type="similarity">
    <text evidence="1">Belongs to the EutP/PduV family.</text>
</comment>
<dbReference type="STRING" id="656519.Halsa_1002"/>
<dbReference type="GO" id="GO:0006576">
    <property type="term" value="P:biogenic amine metabolic process"/>
    <property type="evidence" value="ECO:0007669"/>
    <property type="project" value="InterPro"/>
</dbReference>
<organism evidence="2 3">
    <name type="scientific">Halanaerobium hydrogeniformans</name>
    <name type="common">Halanaerobium sp. (strain sapolanicus)</name>
    <dbReference type="NCBI Taxonomy" id="656519"/>
    <lineage>
        <taxon>Bacteria</taxon>
        <taxon>Bacillati</taxon>
        <taxon>Bacillota</taxon>
        <taxon>Clostridia</taxon>
        <taxon>Halanaerobiales</taxon>
        <taxon>Halanaerobiaceae</taxon>
        <taxon>Halanaerobium</taxon>
    </lineage>
</organism>